<reference evidence="1" key="1">
    <citation type="journal article" date="2021" name="PeerJ">
        <title>Extensive microbial diversity within the chicken gut microbiome revealed by metagenomics and culture.</title>
        <authorList>
            <person name="Gilroy R."/>
            <person name="Ravi A."/>
            <person name="Getino M."/>
            <person name="Pursley I."/>
            <person name="Horton D.L."/>
            <person name="Alikhan N.F."/>
            <person name="Baker D."/>
            <person name="Gharbi K."/>
            <person name="Hall N."/>
            <person name="Watson M."/>
            <person name="Adriaenssens E.M."/>
            <person name="Foster-Nyarko E."/>
            <person name="Jarju S."/>
            <person name="Secka A."/>
            <person name="Antonio M."/>
            <person name="Oren A."/>
            <person name="Chaudhuri R.R."/>
            <person name="La Ragione R."/>
            <person name="Hildebrand F."/>
            <person name="Pallen M.J."/>
        </authorList>
    </citation>
    <scope>NUCLEOTIDE SEQUENCE</scope>
    <source>
        <strain evidence="1">8470</strain>
    </source>
</reference>
<protein>
    <recommendedName>
        <fullName evidence="3">ATP-binding protein</fullName>
    </recommendedName>
</protein>
<feature type="non-terminal residue" evidence="1">
    <location>
        <position position="1"/>
    </location>
</feature>
<dbReference type="PANTHER" id="PTHR33295">
    <property type="entry name" value="ATPASE"/>
    <property type="match status" value="1"/>
</dbReference>
<name>A0A948TPA6_9BACT</name>
<accession>A0A948TPA6</accession>
<organism evidence="1 2">
    <name type="scientific">Candidatus Phocaeicola excrementipullorum</name>
    <dbReference type="NCBI Taxonomy" id="2838731"/>
    <lineage>
        <taxon>Bacteria</taxon>
        <taxon>Pseudomonadati</taxon>
        <taxon>Bacteroidota</taxon>
        <taxon>Bacteroidia</taxon>
        <taxon>Bacteroidales</taxon>
        <taxon>Bacteroidaceae</taxon>
        <taxon>Phocaeicola</taxon>
    </lineage>
</organism>
<reference evidence="1" key="2">
    <citation type="submission" date="2021-04" db="EMBL/GenBank/DDBJ databases">
        <authorList>
            <person name="Gilroy R."/>
        </authorList>
    </citation>
    <scope>NUCLEOTIDE SEQUENCE</scope>
    <source>
        <strain evidence="1">8470</strain>
    </source>
</reference>
<proteinExistence type="predicted"/>
<sequence length="89" mass="10283">DNSECDFVLQREDKVIRLIQVAWNIADEQTVEREIRGLLEASSVTGCDDMLIITDDEEKTILRDGKRIIVVPAWKWLLEKSVMNDSFSE</sequence>
<gene>
    <name evidence="1" type="ORF">H9928_10805</name>
</gene>
<dbReference type="AlphaFoldDB" id="A0A948TPA6"/>
<evidence type="ECO:0000313" key="1">
    <source>
        <dbReference type="EMBL" id="MBU3857018.1"/>
    </source>
</evidence>
<dbReference type="PANTHER" id="PTHR33295:SF8">
    <property type="entry name" value="AAA+ ATPASE DOMAIN-CONTAINING PROTEIN"/>
    <property type="match status" value="1"/>
</dbReference>
<comment type="caution">
    <text evidence="1">The sequence shown here is derived from an EMBL/GenBank/DDBJ whole genome shotgun (WGS) entry which is preliminary data.</text>
</comment>
<dbReference type="Proteomes" id="UP000784286">
    <property type="component" value="Unassembled WGS sequence"/>
</dbReference>
<evidence type="ECO:0000313" key="2">
    <source>
        <dbReference type="Proteomes" id="UP000784286"/>
    </source>
</evidence>
<dbReference type="EMBL" id="JAHLFJ010000097">
    <property type="protein sequence ID" value="MBU3857018.1"/>
    <property type="molecule type" value="Genomic_DNA"/>
</dbReference>
<evidence type="ECO:0008006" key="3">
    <source>
        <dbReference type="Google" id="ProtNLM"/>
    </source>
</evidence>